<dbReference type="InterPro" id="IPR012340">
    <property type="entry name" value="NA-bd_OB-fold"/>
</dbReference>
<dbReference type="GO" id="GO:0005737">
    <property type="term" value="C:cytoplasm"/>
    <property type="evidence" value="ECO:0007669"/>
    <property type="project" value="UniProtKB-SubCell"/>
</dbReference>
<dbReference type="NCBIfam" id="NF034126">
    <property type="entry name" value="PRK09521.1"/>
    <property type="match status" value="1"/>
</dbReference>
<dbReference type="EMBL" id="MT631654">
    <property type="protein sequence ID" value="QNO56367.1"/>
    <property type="molecule type" value="Genomic_DNA"/>
</dbReference>
<dbReference type="GO" id="GO:0008270">
    <property type="term" value="F:zinc ion binding"/>
    <property type="evidence" value="ECO:0007669"/>
    <property type="project" value="UniProtKB-UniRule"/>
</dbReference>
<dbReference type="GO" id="GO:0003723">
    <property type="term" value="F:RNA binding"/>
    <property type="evidence" value="ECO:0007669"/>
    <property type="project" value="InterPro"/>
</dbReference>
<evidence type="ECO:0000259" key="4">
    <source>
        <dbReference type="Pfam" id="PF10447"/>
    </source>
</evidence>
<name>A0A7G9Z7Y3_9EURY</name>
<dbReference type="InterPro" id="IPR025721">
    <property type="entry name" value="Exosome_cplx_N_dom"/>
</dbReference>
<dbReference type="Pfam" id="PF14382">
    <property type="entry name" value="ECR1_N"/>
    <property type="match status" value="1"/>
</dbReference>
<dbReference type="PANTHER" id="PTHR12686">
    <property type="entry name" value="3'-5' EXORIBONUCLEASE CSL4-RELATED"/>
    <property type="match status" value="1"/>
</dbReference>
<sequence>MEKEEGIVVPGDFLGTSEEFTPGMGVYDETGNIYASVTGEISISDKRVIDVLPKVGTPPVPEEGDVVIGRIEDLRDAVAVVNIARVEGKGDREVAASTQGIIHISNVKSGYVSELQREFGYLDLVKAKVLDAKALRLSTEGNDLGVIKAICGKCKGDLKKKGNTLACDKCKKVEVRKLSEDYGKGLV</sequence>
<evidence type="ECO:0000256" key="3">
    <source>
        <dbReference type="HAMAP-Rule" id="MF_00975"/>
    </source>
</evidence>
<dbReference type="SUPFAM" id="SSF50249">
    <property type="entry name" value="Nucleic acid-binding proteins"/>
    <property type="match status" value="1"/>
</dbReference>
<accession>A0A7G9Z7Y3</accession>
<gene>
    <name evidence="3 6" type="primary">csl4</name>
    <name evidence="6" type="ORF">JCABFCCD_00007</name>
</gene>
<feature type="binding site" evidence="3">
    <location>
        <position position="154"/>
    </location>
    <ligand>
        <name>Zn(2+)</name>
        <dbReference type="ChEBI" id="CHEBI:29105"/>
    </ligand>
</feature>
<dbReference type="PANTHER" id="PTHR12686:SF8">
    <property type="entry name" value="EXOSOME COMPLEX COMPONENT CSL4"/>
    <property type="match status" value="1"/>
</dbReference>
<feature type="domain" description="Exosome complex component N-terminal" evidence="5">
    <location>
        <begin position="7"/>
        <end position="43"/>
    </location>
</feature>
<dbReference type="Gene3D" id="2.40.50.140">
    <property type="entry name" value="Nucleic acid-binding proteins"/>
    <property type="match status" value="1"/>
</dbReference>
<dbReference type="Gene3D" id="2.20.70.10">
    <property type="match status" value="1"/>
</dbReference>
<dbReference type="InterPro" id="IPR030850">
    <property type="entry name" value="Exosome_Csl4_arc"/>
</dbReference>
<keyword evidence="1 3" id="KW-0963">Cytoplasm</keyword>
<dbReference type="InterPro" id="IPR039771">
    <property type="entry name" value="Csl4"/>
</dbReference>
<comment type="subcellular location">
    <subcellularLocation>
        <location evidence="3">Cytoplasm</location>
    </subcellularLocation>
</comment>
<protein>
    <recommendedName>
        <fullName evidence="3">Exosome complex component Csl4</fullName>
    </recommendedName>
</protein>
<keyword evidence="3" id="KW-0862">Zinc</keyword>
<dbReference type="AlphaFoldDB" id="A0A7G9Z7Y3"/>
<dbReference type="HAMAP" id="MF_00975">
    <property type="entry name" value="Exosome_Csl4"/>
    <property type="match status" value="1"/>
</dbReference>
<dbReference type="GO" id="GO:0000178">
    <property type="term" value="C:exosome (RNase complex)"/>
    <property type="evidence" value="ECO:0007669"/>
    <property type="project" value="UniProtKB-KW"/>
</dbReference>
<evidence type="ECO:0000256" key="2">
    <source>
        <dbReference type="ARBA" id="ARBA00022835"/>
    </source>
</evidence>
<feature type="domain" description="Exosome complex component CSL4 C-terminal" evidence="4">
    <location>
        <begin position="60"/>
        <end position="124"/>
    </location>
</feature>
<evidence type="ECO:0000256" key="1">
    <source>
        <dbReference type="ARBA" id="ARBA00022490"/>
    </source>
</evidence>
<evidence type="ECO:0000313" key="6">
    <source>
        <dbReference type="EMBL" id="QNO56367.1"/>
    </source>
</evidence>
<comment type="similarity">
    <text evidence="3">Belongs to the CSL4 family.</text>
</comment>
<comment type="function">
    <text evidence="3">Non-catalytic component of the exosome, which is a complex involved in RNA degradation. Increases the RNA binding and the efficiency of RNA degradation. Helpful for the interaction of the exosome with A-poor RNAs.</text>
</comment>
<keyword evidence="3" id="KW-0479">Metal-binding</keyword>
<feature type="binding site" evidence="3">
    <location>
        <position position="167"/>
    </location>
    <ligand>
        <name>Zn(2+)</name>
        <dbReference type="ChEBI" id="CHEBI:29105"/>
    </ligand>
</feature>
<dbReference type="InterPro" id="IPR019495">
    <property type="entry name" value="EXOSC1_C"/>
</dbReference>
<comment type="subunit">
    <text evidence="3">Component of the archaeal exosome complex. Forms a trimer of Rrp4 and/or Csl4 subunits. The trimer associates with an hexameric ring-like arrangement composed of 3 Rrp41-Rrp42 heterodimers. Interacts with DnaG.</text>
</comment>
<dbReference type="SUPFAM" id="SSF110324">
    <property type="entry name" value="Ribosomal L27 protein-like"/>
    <property type="match status" value="1"/>
</dbReference>
<reference evidence="6" key="1">
    <citation type="submission" date="2020-06" db="EMBL/GenBank/DDBJ databases">
        <title>Unique genomic features of the anaerobic methanotrophic archaea.</title>
        <authorList>
            <person name="Chadwick G.L."/>
            <person name="Skennerton C.T."/>
            <person name="Laso-Perez R."/>
            <person name="Leu A.O."/>
            <person name="Speth D.R."/>
            <person name="Yu H."/>
            <person name="Morgan-Lang C."/>
            <person name="Hatzenpichler R."/>
            <person name="Goudeau D."/>
            <person name="Malmstrom R."/>
            <person name="Brazelton W.J."/>
            <person name="Woyke T."/>
            <person name="Hallam S.J."/>
            <person name="Tyson G.W."/>
            <person name="Wegener G."/>
            <person name="Boetius A."/>
            <person name="Orphan V."/>
        </authorList>
    </citation>
    <scope>NUCLEOTIDE SEQUENCE</scope>
</reference>
<proteinExistence type="inferred from homology"/>
<organism evidence="6">
    <name type="scientific">Candidatus Methanophaga sp. ANME-1 ERB7</name>
    <dbReference type="NCBI Taxonomy" id="2759913"/>
    <lineage>
        <taxon>Archaea</taxon>
        <taxon>Methanobacteriati</taxon>
        <taxon>Methanobacteriota</taxon>
        <taxon>Stenosarchaea group</taxon>
        <taxon>Methanomicrobia</taxon>
        <taxon>Candidatus Methanophagales</taxon>
        <taxon>Candidatus Methanophagaceae</taxon>
        <taxon>Candidatus Methanophaga</taxon>
    </lineage>
</organism>
<feature type="binding site" evidence="3">
    <location>
        <position position="170"/>
    </location>
    <ligand>
        <name>Zn(2+)</name>
        <dbReference type="ChEBI" id="CHEBI:29105"/>
    </ligand>
</feature>
<keyword evidence="2 3" id="KW-0271">Exosome</keyword>
<evidence type="ECO:0000259" key="5">
    <source>
        <dbReference type="Pfam" id="PF14382"/>
    </source>
</evidence>
<feature type="binding site" evidence="3">
    <location>
        <position position="151"/>
    </location>
    <ligand>
        <name>Zn(2+)</name>
        <dbReference type="ChEBI" id="CHEBI:29105"/>
    </ligand>
</feature>
<dbReference type="Pfam" id="PF10447">
    <property type="entry name" value="EXOSC1"/>
    <property type="match status" value="1"/>
</dbReference>
<dbReference type="GO" id="GO:0006401">
    <property type="term" value="P:RNA catabolic process"/>
    <property type="evidence" value="ECO:0007669"/>
    <property type="project" value="UniProtKB-UniRule"/>
</dbReference>
<dbReference type="Gene3D" id="2.40.50.100">
    <property type="match status" value="1"/>
</dbReference>
<dbReference type="GO" id="GO:0006396">
    <property type="term" value="P:RNA processing"/>
    <property type="evidence" value="ECO:0007669"/>
    <property type="project" value="InterPro"/>
</dbReference>